<name>A0A8J2HQ06_COTCN</name>
<comment type="caution">
    <text evidence="1">The sequence shown here is derived from an EMBL/GenBank/DDBJ whole genome shotgun (WGS) entry which is preliminary data.</text>
</comment>
<keyword evidence="2" id="KW-1185">Reference proteome</keyword>
<dbReference type="EMBL" id="CAJNRD030001124">
    <property type="protein sequence ID" value="CAG5107561.1"/>
    <property type="molecule type" value="Genomic_DNA"/>
</dbReference>
<evidence type="ECO:0000313" key="2">
    <source>
        <dbReference type="Proteomes" id="UP000786811"/>
    </source>
</evidence>
<organism evidence="1 2">
    <name type="scientific">Cotesia congregata</name>
    <name type="common">Parasitoid wasp</name>
    <name type="synonym">Apanteles congregatus</name>
    <dbReference type="NCBI Taxonomy" id="51543"/>
    <lineage>
        <taxon>Eukaryota</taxon>
        <taxon>Metazoa</taxon>
        <taxon>Ecdysozoa</taxon>
        <taxon>Arthropoda</taxon>
        <taxon>Hexapoda</taxon>
        <taxon>Insecta</taxon>
        <taxon>Pterygota</taxon>
        <taxon>Neoptera</taxon>
        <taxon>Endopterygota</taxon>
        <taxon>Hymenoptera</taxon>
        <taxon>Apocrita</taxon>
        <taxon>Ichneumonoidea</taxon>
        <taxon>Braconidae</taxon>
        <taxon>Microgastrinae</taxon>
        <taxon>Cotesia</taxon>
    </lineage>
</organism>
<accession>A0A8J2HQ06</accession>
<sequence length="65" mass="7132">MATDSVPLTAFSVEGRGQFECMVTHGIWTGRCPEHFPKGDGLPKDKILQIFGPEKASSEIGREKI</sequence>
<reference evidence="1" key="1">
    <citation type="submission" date="2021-04" db="EMBL/GenBank/DDBJ databases">
        <authorList>
            <person name="Chebbi M.A.C M."/>
        </authorList>
    </citation>
    <scope>NUCLEOTIDE SEQUENCE</scope>
</reference>
<gene>
    <name evidence="1" type="ORF">HICCMSTLAB_LOCUS12805</name>
</gene>
<dbReference type="Proteomes" id="UP000786811">
    <property type="component" value="Unassembled WGS sequence"/>
</dbReference>
<dbReference type="AlphaFoldDB" id="A0A8J2HQ06"/>
<proteinExistence type="predicted"/>
<evidence type="ECO:0000313" key="1">
    <source>
        <dbReference type="EMBL" id="CAG5107561.1"/>
    </source>
</evidence>
<protein>
    <submittedName>
        <fullName evidence="1">Uncharacterized protein</fullName>
    </submittedName>
</protein>